<evidence type="ECO:0000256" key="5">
    <source>
        <dbReference type="ARBA" id="ARBA00023136"/>
    </source>
</evidence>
<feature type="compositionally biased region" description="Basic and acidic residues" evidence="6">
    <location>
        <begin position="64"/>
        <end position="73"/>
    </location>
</feature>
<dbReference type="Gene3D" id="1.20.1250.20">
    <property type="entry name" value="MFS general substrate transporter like domains"/>
    <property type="match status" value="1"/>
</dbReference>
<keyword evidence="5 7" id="KW-0472">Membrane</keyword>
<feature type="domain" description="Major facilitator superfamily (MFS) profile" evidence="8">
    <location>
        <begin position="21"/>
        <end position="479"/>
    </location>
</feature>
<dbReference type="EMBL" id="CAJPEV010002421">
    <property type="protein sequence ID" value="CAG0896826.1"/>
    <property type="molecule type" value="Genomic_DNA"/>
</dbReference>
<feature type="transmembrane region" description="Helical" evidence="7">
    <location>
        <begin position="187"/>
        <end position="212"/>
    </location>
</feature>
<dbReference type="Pfam" id="PF07690">
    <property type="entry name" value="MFS_1"/>
    <property type="match status" value="1"/>
</dbReference>
<name>A0A7R9A8W9_9CRUS</name>
<feature type="region of interest" description="Disordered" evidence="6">
    <location>
        <begin position="57"/>
        <end position="81"/>
    </location>
</feature>
<evidence type="ECO:0000256" key="4">
    <source>
        <dbReference type="ARBA" id="ARBA00022989"/>
    </source>
</evidence>
<dbReference type="FunFam" id="1.20.1250.20:FF:000401">
    <property type="entry name" value="Vesicular amine transporter"/>
    <property type="match status" value="1"/>
</dbReference>
<feature type="transmembrane region" description="Helical" evidence="7">
    <location>
        <begin position="420"/>
        <end position="443"/>
    </location>
</feature>
<feature type="region of interest" description="Disordered" evidence="6">
    <location>
        <begin position="500"/>
        <end position="522"/>
    </location>
</feature>
<dbReference type="EMBL" id="LR901938">
    <property type="protein sequence ID" value="CAD7249649.1"/>
    <property type="molecule type" value="Genomic_DNA"/>
</dbReference>
<feature type="transmembrane region" description="Helical" evidence="7">
    <location>
        <begin position="254"/>
        <end position="275"/>
    </location>
</feature>
<dbReference type="CDD" id="cd17384">
    <property type="entry name" value="MFS_SLC18A1_2_VAT1_2"/>
    <property type="match status" value="1"/>
</dbReference>
<dbReference type="GO" id="GO:0043195">
    <property type="term" value="C:terminal bouton"/>
    <property type="evidence" value="ECO:0007669"/>
    <property type="project" value="TreeGrafter"/>
</dbReference>
<feature type="transmembrane region" description="Helical" evidence="7">
    <location>
        <begin position="20"/>
        <end position="47"/>
    </location>
</feature>
<keyword evidence="10" id="KW-1185">Reference proteome</keyword>
<dbReference type="SUPFAM" id="SSF103473">
    <property type="entry name" value="MFS general substrate transporter"/>
    <property type="match status" value="1"/>
</dbReference>
<feature type="transmembrane region" description="Helical" evidence="7">
    <location>
        <begin position="335"/>
        <end position="355"/>
    </location>
</feature>
<accession>A0A7R9A8W9</accession>
<organism evidence="9">
    <name type="scientific">Darwinula stevensoni</name>
    <dbReference type="NCBI Taxonomy" id="69355"/>
    <lineage>
        <taxon>Eukaryota</taxon>
        <taxon>Metazoa</taxon>
        <taxon>Ecdysozoa</taxon>
        <taxon>Arthropoda</taxon>
        <taxon>Crustacea</taxon>
        <taxon>Oligostraca</taxon>
        <taxon>Ostracoda</taxon>
        <taxon>Podocopa</taxon>
        <taxon>Podocopida</taxon>
        <taxon>Darwinulocopina</taxon>
        <taxon>Darwinuloidea</taxon>
        <taxon>Darwinulidae</taxon>
        <taxon>Darwinula</taxon>
    </lineage>
</organism>
<reference evidence="9" key="1">
    <citation type="submission" date="2020-11" db="EMBL/GenBank/DDBJ databases">
        <authorList>
            <person name="Tran Van P."/>
        </authorList>
    </citation>
    <scope>NUCLEOTIDE SEQUENCE</scope>
</reference>
<feature type="transmembrane region" description="Helical" evidence="7">
    <location>
        <begin position="455"/>
        <end position="474"/>
    </location>
</feature>
<feature type="compositionally biased region" description="Basic and acidic residues" evidence="6">
    <location>
        <begin position="509"/>
        <end position="522"/>
    </location>
</feature>
<dbReference type="PANTHER" id="PTHR23506:SF23">
    <property type="entry name" value="GH10249P"/>
    <property type="match status" value="1"/>
</dbReference>
<feature type="transmembrane region" description="Helical" evidence="7">
    <location>
        <begin position="362"/>
        <end position="382"/>
    </location>
</feature>
<keyword evidence="2" id="KW-0813">Transport</keyword>
<dbReference type="InterPro" id="IPR036259">
    <property type="entry name" value="MFS_trans_sf"/>
</dbReference>
<sequence>MGEASRFGKTLERCRGSRRLVLVVVAVALLVDRMLLTAVVPVIPALLASFREQPNGTTQLQKNATREDAKGGETDGILGSNSSLTEDVPRCHWNQSESGEGRENLEVGFLFSSKAIVQLIVNPFVGPLTNKIGYSLPMFAGFTIIFFSTIGESAPGDSGESWPTPQGPLSLASRPLSLAAFAFGRSYWMLLLARILQGVGSSCSTVSGMGMLAERYPEERERGIAMGIALGGLAFGCVVGPTFGGFMYEFVGKSSPFVVLAGLALADALLQLVALQPKMKKETMAGPSLVQLLTDPYICIAAGVLLFANMSISILEPSYPLWMERTMCAPVWQQGAVWLSPSISYLLGTCISPTLAHKIGRWVVTLVGLILLGTSLALVPQSTRAVDLIAPLGGLGFSVGMVDTCIMPELARLVDIRHSAVYGTVYAIGDVAFCLGFAVGPALAAELVTNVGFDWMLYIMAIICFAYSPLLFFLRNPPAREEAKVGLVVRLLNGKSSLSYTEPADEADADKKEDEKPPSSIQ</sequence>
<dbReference type="InterPro" id="IPR050930">
    <property type="entry name" value="MFS_Vesicular_Transporter"/>
</dbReference>
<dbReference type="OrthoDB" id="5086884at2759"/>
<keyword evidence="3 7" id="KW-0812">Transmembrane</keyword>
<evidence type="ECO:0000256" key="1">
    <source>
        <dbReference type="ARBA" id="ARBA00004141"/>
    </source>
</evidence>
<evidence type="ECO:0000256" key="7">
    <source>
        <dbReference type="SAM" id="Phobius"/>
    </source>
</evidence>
<dbReference type="Proteomes" id="UP000677054">
    <property type="component" value="Unassembled WGS sequence"/>
</dbReference>
<comment type="subcellular location">
    <subcellularLocation>
        <location evidence="1">Membrane</location>
        <topology evidence="1">Multi-pass membrane protein</topology>
    </subcellularLocation>
</comment>
<evidence type="ECO:0000256" key="3">
    <source>
        <dbReference type="ARBA" id="ARBA00022692"/>
    </source>
</evidence>
<evidence type="ECO:0000256" key="2">
    <source>
        <dbReference type="ARBA" id="ARBA00022448"/>
    </source>
</evidence>
<proteinExistence type="predicted"/>
<feature type="transmembrane region" description="Helical" evidence="7">
    <location>
        <begin position="224"/>
        <end position="248"/>
    </location>
</feature>
<keyword evidence="4 7" id="KW-1133">Transmembrane helix</keyword>
<dbReference type="InterPro" id="IPR011701">
    <property type="entry name" value="MFS"/>
</dbReference>
<dbReference type="GO" id="GO:0015842">
    <property type="term" value="P:aminergic neurotransmitter loading into synaptic vesicle"/>
    <property type="evidence" value="ECO:0007669"/>
    <property type="project" value="TreeGrafter"/>
</dbReference>
<dbReference type="AlphaFoldDB" id="A0A7R9A8W9"/>
<dbReference type="PROSITE" id="PS50850">
    <property type="entry name" value="MFS"/>
    <property type="match status" value="1"/>
</dbReference>
<dbReference type="GO" id="GO:0005335">
    <property type="term" value="F:serotonin:sodium:chloride symporter activity"/>
    <property type="evidence" value="ECO:0007669"/>
    <property type="project" value="TreeGrafter"/>
</dbReference>
<evidence type="ECO:0000259" key="8">
    <source>
        <dbReference type="PROSITE" id="PS50850"/>
    </source>
</evidence>
<dbReference type="PANTHER" id="PTHR23506">
    <property type="entry name" value="GH10249P"/>
    <property type="match status" value="1"/>
</dbReference>
<evidence type="ECO:0000313" key="9">
    <source>
        <dbReference type="EMBL" id="CAD7249649.1"/>
    </source>
</evidence>
<feature type="transmembrane region" description="Helical" evidence="7">
    <location>
        <begin position="296"/>
        <end position="315"/>
    </location>
</feature>
<feature type="transmembrane region" description="Helical" evidence="7">
    <location>
        <begin position="388"/>
        <end position="408"/>
    </location>
</feature>
<dbReference type="GO" id="GO:0030672">
    <property type="term" value="C:synaptic vesicle membrane"/>
    <property type="evidence" value="ECO:0007669"/>
    <property type="project" value="TreeGrafter"/>
</dbReference>
<evidence type="ECO:0000313" key="10">
    <source>
        <dbReference type="Proteomes" id="UP000677054"/>
    </source>
</evidence>
<gene>
    <name evidence="9" type="ORF">DSTB1V02_LOCUS9437</name>
</gene>
<dbReference type="InterPro" id="IPR020846">
    <property type="entry name" value="MFS_dom"/>
</dbReference>
<evidence type="ECO:0000256" key="6">
    <source>
        <dbReference type="SAM" id="MobiDB-lite"/>
    </source>
</evidence>
<protein>
    <recommendedName>
        <fullName evidence="8">Major facilitator superfamily (MFS) profile domain-containing protein</fullName>
    </recommendedName>
</protein>